<feature type="compositionally biased region" description="Basic residues" evidence="1">
    <location>
        <begin position="26"/>
        <end position="35"/>
    </location>
</feature>
<dbReference type="EMBL" id="CP144746">
    <property type="protein sequence ID" value="WVZ58891.1"/>
    <property type="molecule type" value="Genomic_DNA"/>
</dbReference>
<dbReference type="AlphaFoldDB" id="A0AAQ3SQS2"/>
<evidence type="ECO:0000313" key="2">
    <source>
        <dbReference type="EMBL" id="WVZ58891.1"/>
    </source>
</evidence>
<feature type="region of interest" description="Disordered" evidence="1">
    <location>
        <begin position="1"/>
        <end position="66"/>
    </location>
</feature>
<accession>A0AAQ3SQS2</accession>
<organism evidence="2 3">
    <name type="scientific">Paspalum notatum var. saurae</name>
    <dbReference type="NCBI Taxonomy" id="547442"/>
    <lineage>
        <taxon>Eukaryota</taxon>
        <taxon>Viridiplantae</taxon>
        <taxon>Streptophyta</taxon>
        <taxon>Embryophyta</taxon>
        <taxon>Tracheophyta</taxon>
        <taxon>Spermatophyta</taxon>
        <taxon>Magnoliopsida</taxon>
        <taxon>Liliopsida</taxon>
        <taxon>Poales</taxon>
        <taxon>Poaceae</taxon>
        <taxon>PACMAD clade</taxon>
        <taxon>Panicoideae</taxon>
        <taxon>Andropogonodae</taxon>
        <taxon>Paspaleae</taxon>
        <taxon>Paspalinae</taxon>
        <taxon>Paspalum</taxon>
    </lineage>
</organism>
<feature type="compositionally biased region" description="Low complexity" evidence="1">
    <location>
        <begin position="48"/>
        <end position="57"/>
    </location>
</feature>
<proteinExistence type="predicted"/>
<reference evidence="2 3" key="1">
    <citation type="submission" date="2024-02" db="EMBL/GenBank/DDBJ databases">
        <title>High-quality chromosome-scale genome assembly of Pensacola bahiagrass (Paspalum notatum Flugge var. saurae).</title>
        <authorList>
            <person name="Vega J.M."/>
            <person name="Podio M."/>
            <person name="Orjuela J."/>
            <person name="Siena L.A."/>
            <person name="Pessino S.C."/>
            <person name="Combes M.C."/>
            <person name="Mariac C."/>
            <person name="Albertini E."/>
            <person name="Pupilli F."/>
            <person name="Ortiz J.P.A."/>
            <person name="Leblanc O."/>
        </authorList>
    </citation>
    <scope>NUCLEOTIDE SEQUENCE [LARGE SCALE GENOMIC DNA]</scope>
    <source>
        <strain evidence="2">R1</strain>
        <tissue evidence="2">Leaf</tissue>
    </source>
</reference>
<evidence type="ECO:0000256" key="1">
    <source>
        <dbReference type="SAM" id="MobiDB-lite"/>
    </source>
</evidence>
<name>A0AAQ3SQS2_PASNO</name>
<sequence length="197" mass="21337">MAVCGPSADDGEPCCDGRAEAGEGRSRRRQRRCRRSSGPSGPPPPPLCSSEGGSSSEELSENGEVQVPSRVLARTARLLDIEDDLRRALIITCIGICGDVPVEDVSGLLARRFDLVAEDLVFSVSPRPSSYSSFQMRLLPFGSTIVASQWSLQRSAFTSLDGRDSTVLPAPLYHKLSTSSSKESRLTPRVWIQRPCS</sequence>
<keyword evidence="3" id="KW-1185">Reference proteome</keyword>
<feature type="compositionally biased region" description="Basic and acidic residues" evidence="1">
    <location>
        <begin position="15"/>
        <end position="25"/>
    </location>
</feature>
<dbReference type="Proteomes" id="UP001341281">
    <property type="component" value="Chromosome 02"/>
</dbReference>
<evidence type="ECO:0000313" key="3">
    <source>
        <dbReference type="Proteomes" id="UP001341281"/>
    </source>
</evidence>
<protein>
    <submittedName>
        <fullName evidence="2">Uncharacterized protein</fullName>
    </submittedName>
</protein>
<gene>
    <name evidence="2" type="ORF">U9M48_009113</name>
</gene>